<name>J3PFG9_GAET3</name>
<keyword evidence="3" id="KW-1185">Reference proteome</keyword>
<reference evidence="1" key="3">
    <citation type="submission" date="2010-09" db="EMBL/GenBank/DDBJ databases">
        <title>Annotation of Gaeumannomyces graminis var. tritici R3-111a-1.</title>
        <authorList>
            <consortium name="The Broad Institute Genome Sequencing Platform"/>
            <person name="Ma L.-J."/>
            <person name="Dead R."/>
            <person name="Young S.K."/>
            <person name="Zeng Q."/>
            <person name="Gargeya S."/>
            <person name="Fitzgerald M."/>
            <person name="Haas B."/>
            <person name="Abouelleil A."/>
            <person name="Alvarado L."/>
            <person name="Arachchi H.M."/>
            <person name="Berlin A."/>
            <person name="Brown A."/>
            <person name="Chapman S.B."/>
            <person name="Chen Z."/>
            <person name="Dunbar C."/>
            <person name="Freedman E."/>
            <person name="Gearin G."/>
            <person name="Gellesch M."/>
            <person name="Goldberg J."/>
            <person name="Griggs A."/>
            <person name="Gujja S."/>
            <person name="Heiman D."/>
            <person name="Howarth C."/>
            <person name="Larson L."/>
            <person name="Lui A."/>
            <person name="MacDonald P.J.P."/>
            <person name="Mehta T."/>
            <person name="Montmayeur A."/>
            <person name="Murphy C."/>
            <person name="Neiman D."/>
            <person name="Pearson M."/>
            <person name="Priest M."/>
            <person name="Roberts A."/>
            <person name="Saif S."/>
            <person name="Shea T."/>
            <person name="Shenoy N."/>
            <person name="Sisk P."/>
            <person name="Stolte C."/>
            <person name="Sykes S."/>
            <person name="Yandava C."/>
            <person name="Wortman J."/>
            <person name="Nusbaum C."/>
            <person name="Birren B."/>
        </authorList>
    </citation>
    <scope>NUCLEOTIDE SEQUENCE</scope>
    <source>
        <strain evidence="1">R3-111a-1</strain>
    </source>
</reference>
<gene>
    <name evidence="2" type="primary">20352702</name>
    <name evidence="1" type="ORF">GGTG_12244</name>
</gene>
<dbReference type="Proteomes" id="UP000006039">
    <property type="component" value="Unassembled WGS sequence"/>
</dbReference>
<dbReference type="VEuPathDB" id="FungiDB:GGTG_12244"/>
<dbReference type="RefSeq" id="XP_009228405.1">
    <property type="nucleotide sequence ID" value="XM_009230141.1"/>
</dbReference>
<dbReference type="EMBL" id="GL385402">
    <property type="protein sequence ID" value="EJT70071.1"/>
    <property type="molecule type" value="Genomic_DNA"/>
</dbReference>
<evidence type="ECO:0000313" key="1">
    <source>
        <dbReference type="EMBL" id="EJT70071.1"/>
    </source>
</evidence>
<dbReference type="HOGENOM" id="CLU_2922765_0_0_1"/>
<reference evidence="3" key="1">
    <citation type="submission" date="2010-07" db="EMBL/GenBank/DDBJ databases">
        <title>The genome sequence of Gaeumannomyces graminis var. tritici strain R3-111a-1.</title>
        <authorList>
            <consortium name="The Broad Institute Genome Sequencing Platform"/>
            <person name="Ma L.-J."/>
            <person name="Dead R."/>
            <person name="Young S."/>
            <person name="Zeng Q."/>
            <person name="Koehrsen M."/>
            <person name="Alvarado L."/>
            <person name="Berlin A."/>
            <person name="Chapman S.B."/>
            <person name="Chen Z."/>
            <person name="Freedman E."/>
            <person name="Gellesch M."/>
            <person name="Goldberg J."/>
            <person name="Griggs A."/>
            <person name="Gujja S."/>
            <person name="Heilman E.R."/>
            <person name="Heiman D."/>
            <person name="Hepburn T."/>
            <person name="Howarth C."/>
            <person name="Jen D."/>
            <person name="Larson L."/>
            <person name="Mehta T."/>
            <person name="Neiman D."/>
            <person name="Pearson M."/>
            <person name="Roberts A."/>
            <person name="Saif S."/>
            <person name="Shea T."/>
            <person name="Shenoy N."/>
            <person name="Sisk P."/>
            <person name="Stolte C."/>
            <person name="Sykes S."/>
            <person name="Walk T."/>
            <person name="White J."/>
            <person name="Yandava C."/>
            <person name="Haas B."/>
            <person name="Nusbaum C."/>
            <person name="Birren B."/>
        </authorList>
    </citation>
    <scope>NUCLEOTIDE SEQUENCE [LARGE SCALE GENOMIC DNA]</scope>
    <source>
        <strain evidence="3">R3-111a-1</strain>
    </source>
</reference>
<evidence type="ECO:0000313" key="3">
    <source>
        <dbReference type="Proteomes" id="UP000006039"/>
    </source>
</evidence>
<dbReference type="EnsemblFungi" id="EJT70071">
    <property type="protein sequence ID" value="EJT70071"/>
    <property type="gene ID" value="GGTG_12244"/>
</dbReference>
<dbReference type="GeneID" id="20352702"/>
<organism evidence="1">
    <name type="scientific">Gaeumannomyces tritici (strain R3-111a-1)</name>
    <name type="common">Wheat and barley take-all root rot fungus</name>
    <name type="synonym">Gaeumannomyces graminis var. tritici</name>
    <dbReference type="NCBI Taxonomy" id="644352"/>
    <lineage>
        <taxon>Eukaryota</taxon>
        <taxon>Fungi</taxon>
        <taxon>Dikarya</taxon>
        <taxon>Ascomycota</taxon>
        <taxon>Pezizomycotina</taxon>
        <taxon>Sordariomycetes</taxon>
        <taxon>Sordariomycetidae</taxon>
        <taxon>Magnaporthales</taxon>
        <taxon>Magnaporthaceae</taxon>
        <taxon>Gaeumannomyces</taxon>
    </lineage>
</organism>
<accession>J3PFG9</accession>
<evidence type="ECO:0000313" key="2">
    <source>
        <dbReference type="EnsemblFungi" id="EJT70071"/>
    </source>
</evidence>
<protein>
    <submittedName>
        <fullName evidence="1 2">Uncharacterized protein</fullName>
    </submittedName>
</protein>
<reference evidence="2" key="5">
    <citation type="submission" date="2018-04" db="UniProtKB">
        <authorList>
            <consortium name="EnsemblFungi"/>
        </authorList>
    </citation>
    <scope>IDENTIFICATION</scope>
    <source>
        <strain evidence="2">R3-111a-1</strain>
    </source>
</reference>
<reference evidence="1" key="2">
    <citation type="submission" date="2010-07" db="EMBL/GenBank/DDBJ databases">
        <authorList>
            <consortium name="The Broad Institute Genome Sequencing Platform"/>
            <consortium name="Broad Institute Genome Sequencing Center for Infectious Disease"/>
            <person name="Ma L.-J."/>
            <person name="Dead R."/>
            <person name="Young S."/>
            <person name="Zeng Q."/>
            <person name="Koehrsen M."/>
            <person name="Alvarado L."/>
            <person name="Berlin A."/>
            <person name="Chapman S.B."/>
            <person name="Chen Z."/>
            <person name="Freedman E."/>
            <person name="Gellesch M."/>
            <person name="Goldberg J."/>
            <person name="Griggs A."/>
            <person name="Gujja S."/>
            <person name="Heilman E.R."/>
            <person name="Heiman D."/>
            <person name="Hepburn T."/>
            <person name="Howarth C."/>
            <person name="Jen D."/>
            <person name="Larson L."/>
            <person name="Mehta T."/>
            <person name="Neiman D."/>
            <person name="Pearson M."/>
            <person name="Roberts A."/>
            <person name="Saif S."/>
            <person name="Shea T."/>
            <person name="Shenoy N."/>
            <person name="Sisk P."/>
            <person name="Stolte C."/>
            <person name="Sykes S."/>
            <person name="Walk T."/>
            <person name="White J."/>
            <person name="Yandava C."/>
            <person name="Haas B."/>
            <person name="Nusbaum C."/>
            <person name="Birren B."/>
        </authorList>
    </citation>
    <scope>NUCLEOTIDE SEQUENCE</scope>
    <source>
        <strain evidence="1">R3-111a-1</strain>
    </source>
</reference>
<proteinExistence type="predicted"/>
<sequence length="61" mass="6454">MALRSTFVARQEKSRRCEIGRQQAVTNGSGLAGLKSTRERKAPGLAFSPAPAEILGRRGGG</sequence>
<reference evidence="2" key="4">
    <citation type="journal article" date="2015" name="G3 (Bethesda)">
        <title>Genome sequences of three phytopathogenic species of the Magnaporthaceae family of fungi.</title>
        <authorList>
            <person name="Okagaki L.H."/>
            <person name="Nunes C.C."/>
            <person name="Sailsbery J."/>
            <person name="Clay B."/>
            <person name="Brown D."/>
            <person name="John T."/>
            <person name="Oh Y."/>
            <person name="Young N."/>
            <person name="Fitzgerald M."/>
            <person name="Haas B.J."/>
            <person name="Zeng Q."/>
            <person name="Young S."/>
            <person name="Adiconis X."/>
            <person name="Fan L."/>
            <person name="Levin J.Z."/>
            <person name="Mitchell T.K."/>
            <person name="Okubara P.A."/>
            <person name="Farman M.L."/>
            <person name="Kohn L.M."/>
            <person name="Birren B."/>
            <person name="Ma L.-J."/>
            <person name="Dean R.A."/>
        </authorList>
    </citation>
    <scope>NUCLEOTIDE SEQUENCE</scope>
    <source>
        <strain evidence="2">R3-111a-1</strain>
    </source>
</reference>
<dbReference type="AlphaFoldDB" id="J3PFG9"/>